<comment type="caution">
    <text evidence="1">The sequence shown here is derived from an EMBL/GenBank/DDBJ whole genome shotgun (WGS) entry which is preliminary data.</text>
</comment>
<sequence>MEGGDGGGRWRGEMQGLVSQHAGCSSPSTQPSSSRHGGLFIQPAAASAREGRRALAGLVLWFPCWGWMWSRTATAFLGLAKSQPPSQRCHLIQVYHNEGPAWG</sequence>
<reference evidence="1" key="1">
    <citation type="submission" date="2021-05" db="EMBL/GenBank/DDBJ databases">
        <authorList>
            <person name="Pan Q."/>
            <person name="Jouanno E."/>
            <person name="Zahm M."/>
            <person name="Klopp C."/>
            <person name="Cabau C."/>
            <person name="Louis A."/>
            <person name="Berthelot C."/>
            <person name="Parey E."/>
            <person name="Roest Crollius H."/>
            <person name="Montfort J."/>
            <person name="Robinson-Rechavi M."/>
            <person name="Bouchez O."/>
            <person name="Lampietro C."/>
            <person name="Lopez Roques C."/>
            <person name="Donnadieu C."/>
            <person name="Postlethwait J."/>
            <person name="Bobe J."/>
            <person name="Dillon D."/>
            <person name="Chandos A."/>
            <person name="von Hippel F."/>
            <person name="Guiguen Y."/>
        </authorList>
    </citation>
    <scope>NUCLEOTIDE SEQUENCE</scope>
    <source>
        <strain evidence="1">YG-Jan2019</strain>
    </source>
</reference>
<keyword evidence="2" id="KW-1185">Reference proteome</keyword>
<gene>
    <name evidence="1" type="ORF">DPEC_G00076580</name>
</gene>
<dbReference type="EMBL" id="CM055733">
    <property type="protein sequence ID" value="KAJ8010583.1"/>
    <property type="molecule type" value="Genomic_DNA"/>
</dbReference>
<dbReference type="Proteomes" id="UP001157502">
    <property type="component" value="Chromosome 6"/>
</dbReference>
<evidence type="ECO:0000313" key="1">
    <source>
        <dbReference type="EMBL" id="KAJ8010583.1"/>
    </source>
</evidence>
<proteinExistence type="predicted"/>
<evidence type="ECO:0000313" key="2">
    <source>
        <dbReference type="Proteomes" id="UP001157502"/>
    </source>
</evidence>
<protein>
    <submittedName>
        <fullName evidence="1">Uncharacterized protein</fullName>
    </submittedName>
</protein>
<accession>A0ACC2H4W0</accession>
<organism evidence="1 2">
    <name type="scientific">Dallia pectoralis</name>
    <name type="common">Alaska blackfish</name>
    <dbReference type="NCBI Taxonomy" id="75939"/>
    <lineage>
        <taxon>Eukaryota</taxon>
        <taxon>Metazoa</taxon>
        <taxon>Chordata</taxon>
        <taxon>Craniata</taxon>
        <taxon>Vertebrata</taxon>
        <taxon>Euteleostomi</taxon>
        <taxon>Actinopterygii</taxon>
        <taxon>Neopterygii</taxon>
        <taxon>Teleostei</taxon>
        <taxon>Protacanthopterygii</taxon>
        <taxon>Esociformes</taxon>
        <taxon>Umbridae</taxon>
        <taxon>Dallia</taxon>
    </lineage>
</organism>
<name>A0ACC2H4W0_DALPE</name>